<dbReference type="Proteomes" id="UP000219182">
    <property type="component" value="Unassembled WGS sequence"/>
</dbReference>
<keyword evidence="3" id="KW-1185">Reference proteome</keyword>
<sequence>MPQEEGPAAGGQRIGGINRVSSLGCGPERRVAGWPISRRRPSAIPSDLTHEEWSRIQPFLPGAAKTGRRVATELREGLNAIRYKPDRVAAGACCQRISCPYRSRSRRLTDTPTDCANWLERPPA</sequence>
<evidence type="ECO:0008006" key="4">
    <source>
        <dbReference type="Google" id="ProtNLM"/>
    </source>
</evidence>
<dbReference type="EMBL" id="NWQG01000013">
    <property type="protein sequence ID" value="PDQ22596.1"/>
    <property type="molecule type" value="Genomic_DNA"/>
</dbReference>
<gene>
    <name evidence="2" type="ORF">CN311_03215</name>
</gene>
<feature type="region of interest" description="Disordered" evidence="1">
    <location>
        <begin position="1"/>
        <end position="26"/>
    </location>
</feature>
<evidence type="ECO:0000256" key="1">
    <source>
        <dbReference type="SAM" id="MobiDB-lite"/>
    </source>
</evidence>
<dbReference type="AlphaFoldDB" id="A0A2A6FLQ9"/>
<proteinExistence type="predicted"/>
<name>A0A2A6FLQ9_9HYPH</name>
<evidence type="ECO:0000313" key="3">
    <source>
        <dbReference type="Proteomes" id="UP000219182"/>
    </source>
</evidence>
<organism evidence="2 3">
    <name type="scientific">Mesorhizobium sanjuanii</name>
    <dbReference type="NCBI Taxonomy" id="2037900"/>
    <lineage>
        <taxon>Bacteria</taxon>
        <taxon>Pseudomonadati</taxon>
        <taxon>Pseudomonadota</taxon>
        <taxon>Alphaproteobacteria</taxon>
        <taxon>Hyphomicrobiales</taxon>
        <taxon>Phyllobacteriaceae</taxon>
        <taxon>Mesorhizobium</taxon>
    </lineage>
</organism>
<protein>
    <recommendedName>
        <fullName evidence="4">Transposase</fullName>
    </recommendedName>
</protein>
<evidence type="ECO:0000313" key="2">
    <source>
        <dbReference type="EMBL" id="PDQ22596.1"/>
    </source>
</evidence>
<accession>A0A2A6FLQ9</accession>
<reference evidence="2 3" key="1">
    <citation type="submission" date="2017-09" db="EMBL/GenBank/DDBJ databases">
        <title>Mesorhizobum sanjuanii sp. nov. isolated from nodules of Lotus tenuis in saline-alkaline lowlands of Flooding Pampa.</title>
        <authorList>
            <person name="Sannazzaro A.I."/>
            <person name="Torres Tejerizo G.A."/>
            <person name="Fontana F."/>
            <person name="Cumpa Velazquez L.M."/>
            <person name="Hansen L."/>
            <person name="Pistorio M."/>
            <person name="Estrella M.J."/>
        </authorList>
    </citation>
    <scope>NUCLEOTIDE SEQUENCE [LARGE SCALE GENOMIC DNA]</scope>
    <source>
        <strain evidence="2 3">BSA136</strain>
    </source>
</reference>
<comment type="caution">
    <text evidence="2">The sequence shown here is derived from an EMBL/GenBank/DDBJ whole genome shotgun (WGS) entry which is preliminary data.</text>
</comment>